<name>A0AAD9D9X3_9STRA</name>
<evidence type="ECO:0000256" key="5">
    <source>
        <dbReference type="SAM" id="MobiDB-lite"/>
    </source>
</evidence>
<evidence type="ECO:0000256" key="4">
    <source>
        <dbReference type="ARBA" id="ARBA00022691"/>
    </source>
</evidence>
<feature type="region of interest" description="Disordered" evidence="5">
    <location>
        <begin position="151"/>
        <end position="180"/>
    </location>
</feature>
<organism evidence="6 7">
    <name type="scientific">Skeletonema marinoi</name>
    <dbReference type="NCBI Taxonomy" id="267567"/>
    <lineage>
        <taxon>Eukaryota</taxon>
        <taxon>Sar</taxon>
        <taxon>Stramenopiles</taxon>
        <taxon>Ochrophyta</taxon>
        <taxon>Bacillariophyta</taxon>
        <taxon>Coscinodiscophyceae</taxon>
        <taxon>Thalassiosirophycidae</taxon>
        <taxon>Thalassiosirales</taxon>
        <taxon>Skeletonemataceae</taxon>
        <taxon>Skeletonema</taxon>
        <taxon>Skeletonema marinoi-dohrnii complex</taxon>
    </lineage>
</organism>
<evidence type="ECO:0000313" key="7">
    <source>
        <dbReference type="Proteomes" id="UP001224775"/>
    </source>
</evidence>
<keyword evidence="3 6" id="KW-0808">Transferase</keyword>
<comment type="caution">
    <text evidence="6">The sequence shown here is derived from an EMBL/GenBank/DDBJ whole genome shotgun (WGS) entry which is preliminary data.</text>
</comment>
<dbReference type="InterPro" id="IPR029063">
    <property type="entry name" value="SAM-dependent_MTases_sf"/>
</dbReference>
<dbReference type="Proteomes" id="UP001224775">
    <property type="component" value="Unassembled WGS sequence"/>
</dbReference>
<dbReference type="PANTHER" id="PTHR13610:SF20">
    <property type="entry name" value="METHYLTRANSFERASE DOMAIN-CONTAINING PROTEIN"/>
    <property type="match status" value="1"/>
</dbReference>
<dbReference type="PANTHER" id="PTHR13610">
    <property type="entry name" value="METHYLTRANSFERASE DOMAIN-CONTAINING PROTEIN"/>
    <property type="match status" value="1"/>
</dbReference>
<evidence type="ECO:0000313" key="6">
    <source>
        <dbReference type="EMBL" id="KAK1738060.1"/>
    </source>
</evidence>
<gene>
    <name evidence="6" type="ORF">QTG54_011354</name>
</gene>
<proteinExistence type="inferred from homology"/>
<evidence type="ECO:0000256" key="1">
    <source>
        <dbReference type="ARBA" id="ARBA00010633"/>
    </source>
</evidence>
<dbReference type="GO" id="GO:1905706">
    <property type="term" value="P:regulation of mitochondrial ATP synthesis coupled proton transport"/>
    <property type="evidence" value="ECO:0007669"/>
    <property type="project" value="TreeGrafter"/>
</dbReference>
<sequence>MVLMRPKSSFPYKNQSMSSTTNSGNKPEAQTMSQEETPFGLQKQQGTSNRLAPYNPTHATAREKALDLLGLSDNDVLFDLGCGDGRLLFTAMERFYDDDYLMQQHQKIFNSVVTTTHQPQHESAASTDNIIDNGHDGKEVKFNDETKKIRQSLDSSQPPIPHMMCNASDDEEEESNDVSFDTPSKMLSVAFNRSFNTPQKSAVSAMMSPLMTPHALPMPTTPTTSNRKSHKYDFPTLHLSPIKNEAIAEIQDIPLTITASSSIEEPNQEESETSPRNRKWSLTLSDTRTLSSTSSQTVGLRCVGIEYDQALVEAANNQIDSFKMYESFDDGDWVKKRLCIRWGCVFDEWNFPDVHGSIDGKMEQQLAQHLSLLEDATAVFVYLLPEGLKKVKPLLQEAARRREQMEQQQEELLQQTHRKDYSHVSDITDYDFLRTTQGSVAATEKRTLSISPVFRVVSYMFSIPGWTPTKVDRSSKGGCPLYLYENVTELCDEHELTE</sequence>
<comment type="similarity">
    <text evidence="1">Belongs to the ANT/ATPSC lysine N-methyltransferase family.</text>
</comment>
<feature type="region of interest" description="Disordered" evidence="5">
    <location>
        <begin position="1"/>
        <end position="51"/>
    </location>
</feature>
<feature type="compositionally biased region" description="Polar residues" evidence="5">
    <location>
        <begin position="11"/>
        <end position="50"/>
    </location>
</feature>
<dbReference type="Gene3D" id="3.40.50.150">
    <property type="entry name" value="Vaccinia Virus protein VP39"/>
    <property type="match status" value="2"/>
</dbReference>
<dbReference type="SUPFAM" id="SSF53335">
    <property type="entry name" value="S-adenosyl-L-methionine-dependent methyltransferases"/>
    <property type="match status" value="1"/>
</dbReference>
<evidence type="ECO:0000256" key="2">
    <source>
        <dbReference type="ARBA" id="ARBA00022603"/>
    </source>
</evidence>
<dbReference type="GO" id="GO:0016279">
    <property type="term" value="F:protein-lysine N-methyltransferase activity"/>
    <property type="evidence" value="ECO:0007669"/>
    <property type="project" value="InterPro"/>
</dbReference>
<accession>A0AAD9D9X3</accession>
<evidence type="ECO:0000256" key="3">
    <source>
        <dbReference type="ARBA" id="ARBA00022679"/>
    </source>
</evidence>
<keyword evidence="2 6" id="KW-0489">Methyltransferase</keyword>
<feature type="region of interest" description="Disordered" evidence="5">
    <location>
        <begin position="259"/>
        <end position="285"/>
    </location>
</feature>
<dbReference type="InterPro" id="IPR026170">
    <property type="entry name" value="FAM173A/B"/>
</dbReference>
<dbReference type="AlphaFoldDB" id="A0AAD9D9X3"/>
<reference evidence="6" key="1">
    <citation type="submission" date="2023-06" db="EMBL/GenBank/DDBJ databases">
        <title>Survivors Of The Sea: Transcriptome response of Skeletonema marinoi to long-term dormancy.</title>
        <authorList>
            <person name="Pinder M.I.M."/>
            <person name="Kourtchenko O."/>
            <person name="Robertson E.K."/>
            <person name="Larsson T."/>
            <person name="Maumus F."/>
            <person name="Osuna-Cruz C.M."/>
            <person name="Vancaester E."/>
            <person name="Stenow R."/>
            <person name="Vandepoele K."/>
            <person name="Ploug H."/>
            <person name="Bruchert V."/>
            <person name="Godhe A."/>
            <person name="Topel M."/>
        </authorList>
    </citation>
    <scope>NUCLEOTIDE SEQUENCE</scope>
    <source>
        <strain evidence="6">R05AC</strain>
    </source>
</reference>
<protein>
    <submittedName>
        <fullName evidence="6">Methyltransferase</fullName>
        <ecNumber evidence="6">2.1.1.-</ecNumber>
    </submittedName>
</protein>
<dbReference type="GO" id="GO:0032259">
    <property type="term" value="P:methylation"/>
    <property type="evidence" value="ECO:0007669"/>
    <property type="project" value="UniProtKB-KW"/>
</dbReference>
<keyword evidence="7" id="KW-1185">Reference proteome</keyword>
<dbReference type="EC" id="2.1.1.-" evidence="6"/>
<keyword evidence="4" id="KW-0949">S-adenosyl-L-methionine</keyword>
<dbReference type="GO" id="GO:0005739">
    <property type="term" value="C:mitochondrion"/>
    <property type="evidence" value="ECO:0007669"/>
    <property type="project" value="TreeGrafter"/>
</dbReference>
<dbReference type="EMBL" id="JATAAI010000022">
    <property type="protein sequence ID" value="KAK1738060.1"/>
    <property type="molecule type" value="Genomic_DNA"/>
</dbReference>